<evidence type="ECO:0000256" key="4">
    <source>
        <dbReference type="ARBA" id="ARBA00022989"/>
    </source>
</evidence>
<accession>T0HH25</accession>
<evidence type="ECO:0000256" key="6">
    <source>
        <dbReference type="RuleBase" id="RU365102"/>
    </source>
</evidence>
<protein>
    <recommendedName>
        <fullName evidence="6">GDT1 family protein</fullName>
    </recommendedName>
</protein>
<dbReference type="PATRIC" id="fig|1114964.3.peg.3311"/>
<feature type="transmembrane region" description="Helical" evidence="6">
    <location>
        <begin position="75"/>
        <end position="95"/>
    </location>
</feature>
<evidence type="ECO:0000256" key="1">
    <source>
        <dbReference type="ARBA" id="ARBA00004141"/>
    </source>
</evidence>
<dbReference type="Proteomes" id="UP000015524">
    <property type="component" value="Unassembled WGS sequence"/>
</dbReference>
<evidence type="ECO:0000256" key="5">
    <source>
        <dbReference type="ARBA" id="ARBA00023136"/>
    </source>
</evidence>
<gene>
    <name evidence="7" type="ORF">L485_16905</name>
</gene>
<dbReference type="EMBL" id="ATIB01000080">
    <property type="protein sequence ID" value="EQA98699.1"/>
    <property type="molecule type" value="Genomic_DNA"/>
</dbReference>
<dbReference type="GO" id="GO:0046873">
    <property type="term" value="F:metal ion transmembrane transporter activity"/>
    <property type="evidence" value="ECO:0007669"/>
    <property type="project" value="InterPro"/>
</dbReference>
<comment type="caution">
    <text evidence="7">The sequence shown here is derived from an EMBL/GenBank/DDBJ whole genome shotgun (WGS) entry which is preliminary data.</text>
</comment>
<feature type="non-terminal residue" evidence="7">
    <location>
        <position position="1"/>
    </location>
</feature>
<name>T0HH25_9SPHN</name>
<feature type="transmembrane region" description="Helical" evidence="6">
    <location>
        <begin position="102"/>
        <end position="121"/>
    </location>
</feature>
<organism evidence="7 8">
    <name type="scientific">Sphingobium baderi LL03</name>
    <dbReference type="NCBI Taxonomy" id="1114964"/>
    <lineage>
        <taxon>Bacteria</taxon>
        <taxon>Pseudomonadati</taxon>
        <taxon>Pseudomonadota</taxon>
        <taxon>Alphaproteobacteria</taxon>
        <taxon>Sphingomonadales</taxon>
        <taxon>Sphingomonadaceae</taxon>
        <taxon>Sphingobium</taxon>
    </lineage>
</organism>
<keyword evidence="8" id="KW-1185">Reference proteome</keyword>
<dbReference type="GO" id="GO:0016020">
    <property type="term" value="C:membrane"/>
    <property type="evidence" value="ECO:0007669"/>
    <property type="project" value="UniProtKB-SubCell"/>
</dbReference>
<keyword evidence="3 6" id="KW-0812">Transmembrane</keyword>
<reference evidence="7 8" key="1">
    <citation type="journal article" date="2013" name="Genome Announc.">
        <title>Draft Genome Sequence of a Hexachlorocyclohexane-Degrading Bacterium, Sphingobium baderi Strain LL03T.</title>
        <authorList>
            <person name="Kaur J."/>
            <person name="Verma H."/>
            <person name="Tripathi C."/>
            <person name="Khurana J.P."/>
            <person name="Lal R."/>
        </authorList>
    </citation>
    <scope>NUCLEOTIDE SEQUENCE [LARGE SCALE GENOMIC DNA]</scope>
    <source>
        <strain evidence="7 8">LL03</strain>
    </source>
</reference>
<feature type="transmembrane region" description="Helical" evidence="6">
    <location>
        <begin position="44"/>
        <end position="69"/>
    </location>
</feature>
<feature type="transmembrane region" description="Helical" evidence="6">
    <location>
        <begin position="172"/>
        <end position="195"/>
    </location>
</feature>
<comment type="similarity">
    <text evidence="2 6">Belongs to the GDT1 family.</text>
</comment>
<keyword evidence="5 6" id="KW-0472">Membrane</keyword>
<feature type="transmembrane region" description="Helical" evidence="6">
    <location>
        <begin position="141"/>
        <end position="160"/>
    </location>
</feature>
<comment type="subcellular location">
    <subcellularLocation>
        <location evidence="1 6">Membrane</location>
        <topology evidence="1 6">Multi-pass membrane protein</topology>
    </subcellularLocation>
</comment>
<dbReference type="eggNOG" id="COG2119">
    <property type="taxonomic scope" value="Bacteria"/>
</dbReference>
<dbReference type="AlphaFoldDB" id="T0HH25"/>
<dbReference type="InterPro" id="IPR001727">
    <property type="entry name" value="GDT1-like"/>
</dbReference>
<evidence type="ECO:0000256" key="3">
    <source>
        <dbReference type="ARBA" id="ARBA00022692"/>
    </source>
</evidence>
<feature type="transmembrane region" description="Helical" evidence="6">
    <location>
        <begin position="12"/>
        <end position="37"/>
    </location>
</feature>
<evidence type="ECO:0000256" key="2">
    <source>
        <dbReference type="ARBA" id="ARBA00009190"/>
    </source>
</evidence>
<evidence type="ECO:0000313" key="8">
    <source>
        <dbReference type="Proteomes" id="UP000015524"/>
    </source>
</evidence>
<evidence type="ECO:0000313" key="7">
    <source>
        <dbReference type="EMBL" id="EQA98699.1"/>
    </source>
</evidence>
<sequence length="196" mass="19438">ERLESAPPMDALLIALLGCLLGEIGGKSQLLVLALAARFDRNGAVIAGIVVAAAANAAISAAAGAYIGPMLGSDARLLFLALSLLFLGAGLLWPVKAPDPLGGWKIGAFLTAALGLFILGFGDGPQFLILGLANRTADPALAAIGGAIGIIAASVPVVLLRGRLLAALPIRAIRLCGGGVLLLAGAIIALSALALL</sequence>
<dbReference type="Pfam" id="PF01169">
    <property type="entry name" value="GDT1"/>
    <property type="match status" value="1"/>
</dbReference>
<proteinExistence type="inferred from homology"/>
<keyword evidence="4 6" id="KW-1133">Transmembrane helix</keyword>